<evidence type="ECO:0000256" key="4">
    <source>
        <dbReference type="ARBA" id="ARBA00022833"/>
    </source>
</evidence>
<feature type="region of interest" description="Disordered" evidence="6">
    <location>
        <begin position="54"/>
        <end position="78"/>
    </location>
</feature>
<comment type="caution">
    <text evidence="8">The sequence shown here is derived from an EMBL/GenBank/DDBJ whole genome shotgun (WGS) entry which is preliminary data.</text>
</comment>
<dbReference type="GO" id="GO:0000981">
    <property type="term" value="F:DNA-binding transcription factor activity, RNA polymerase II-specific"/>
    <property type="evidence" value="ECO:0007669"/>
    <property type="project" value="TreeGrafter"/>
</dbReference>
<dbReference type="InterPro" id="IPR036236">
    <property type="entry name" value="Znf_C2H2_sf"/>
</dbReference>
<feature type="region of interest" description="Disordered" evidence="6">
    <location>
        <begin position="122"/>
        <end position="141"/>
    </location>
</feature>
<dbReference type="PANTHER" id="PTHR19818:SF139">
    <property type="entry name" value="PAIR-RULE PROTEIN ODD-PAIRED"/>
    <property type="match status" value="1"/>
</dbReference>
<evidence type="ECO:0000313" key="8">
    <source>
        <dbReference type="EMBL" id="KAJ4331903.1"/>
    </source>
</evidence>
<sequence length="379" mass="42118">MQQTYPIGYMVDVPQNVSYDRWSLLQQLPAQQVGCPTFPTDSKSISASLLQSSTSYHGSSYGTELERSRSEPTEGTGINFATDVDTLMKAIQAKQHESPQVSQAKKVCPPLELQVPLLTQIQEDGEKPSQKPRKRHQCSMPGCNKSFHQRTHLEIHVRAHTGAKPFVCKVPSCGQRFSQLGNLKTHERRHTGERPYSCDVCNKTFAQRGNVRAHKIVHQQIKPFTCKLDDCGKQYTQLGNLKVMQPVRGFAKTALTIMKSHQNKSHAATLRYLTQKFANIDPGTGISLKDKELWEYFKSLYKNSNKGIKGRGKDRKISAVSSSGAIRSTCDPLPVASMDEGFSGYESGTSGCGSRRSLLPPDNIRATQSCSIGSYDYNL</sequence>
<evidence type="ECO:0000256" key="3">
    <source>
        <dbReference type="ARBA" id="ARBA00022771"/>
    </source>
</evidence>
<name>A0A9W8WSE1_9PLEO</name>
<dbReference type="Pfam" id="PF00096">
    <property type="entry name" value="zf-C2H2"/>
    <property type="match status" value="3"/>
</dbReference>
<evidence type="ECO:0000256" key="1">
    <source>
        <dbReference type="ARBA" id="ARBA00022723"/>
    </source>
</evidence>
<dbReference type="Proteomes" id="UP001140562">
    <property type="component" value="Unassembled WGS sequence"/>
</dbReference>
<organism evidence="8 9">
    <name type="scientific">Didymella glomerata</name>
    <dbReference type="NCBI Taxonomy" id="749621"/>
    <lineage>
        <taxon>Eukaryota</taxon>
        <taxon>Fungi</taxon>
        <taxon>Dikarya</taxon>
        <taxon>Ascomycota</taxon>
        <taxon>Pezizomycotina</taxon>
        <taxon>Dothideomycetes</taxon>
        <taxon>Pleosporomycetidae</taxon>
        <taxon>Pleosporales</taxon>
        <taxon>Pleosporineae</taxon>
        <taxon>Didymellaceae</taxon>
        <taxon>Didymella</taxon>
    </lineage>
</organism>
<dbReference type="OrthoDB" id="427030at2759"/>
<dbReference type="EMBL" id="JAPEUV010000134">
    <property type="protein sequence ID" value="KAJ4331903.1"/>
    <property type="molecule type" value="Genomic_DNA"/>
</dbReference>
<dbReference type="SUPFAM" id="SSF57667">
    <property type="entry name" value="beta-beta-alpha zinc fingers"/>
    <property type="match status" value="2"/>
</dbReference>
<dbReference type="GO" id="GO:0008270">
    <property type="term" value="F:zinc ion binding"/>
    <property type="evidence" value="ECO:0007669"/>
    <property type="project" value="UniProtKB-KW"/>
</dbReference>
<evidence type="ECO:0000313" key="9">
    <source>
        <dbReference type="Proteomes" id="UP001140562"/>
    </source>
</evidence>
<dbReference type="AlphaFoldDB" id="A0A9W8WSE1"/>
<dbReference type="PANTHER" id="PTHR19818">
    <property type="entry name" value="ZINC FINGER PROTEIN ZIC AND GLI"/>
    <property type="match status" value="1"/>
</dbReference>
<dbReference type="InterPro" id="IPR050329">
    <property type="entry name" value="GLI_C2H2-zinc-finger"/>
</dbReference>
<dbReference type="FunFam" id="3.30.160.60:FF:000710">
    <property type="entry name" value="Zinc finger protein 768"/>
    <property type="match status" value="1"/>
</dbReference>
<feature type="domain" description="C2H2-type" evidence="7">
    <location>
        <begin position="136"/>
        <end position="165"/>
    </location>
</feature>
<gene>
    <name evidence="8" type="primary">AZF1_2</name>
    <name evidence="8" type="ORF">N0V87_008796</name>
</gene>
<evidence type="ECO:0000256" key="2">
    <source>
        <dbReference type="ARBA" id="ARBA00022737"/>
    </source>
</evidence>
<dbReference type="PROSITE" id="PS50157">
    <property type="entry name" value="ZINC_FINGER_C2H2_2"/>
    <property type="match status" value="3"/>
</dbReference>
<reference evidence="8" key="1">
    <citation type="submission" date="2022-10" db="EMBL/GenBank/DDBJ databases">
        <title>Tapping the CABI collections for fungal endophytes: first genome assemblies for Collariella, Neodidymelliopsis, Ascochyta clinopodiicola, Didymella pomorum, Didymosphaeria variabile, Neocosmospora piperis and Neocucurbitaria cava.</title>
        <authorList>
            <person name="Hill R."/>
        </authorList>
    </citation>
    <scope>NUCLEOTIDE SEQUENCE</scope>
    <source>
        <strain evidence="8">IMI 360193</strain>
    </source>
</reference>
<evidence type="ECO:0000256" key="6">
    <source>
        <dbReference type="SAM" id="MobiDB-lite"/>
    </source>
</evidence>
<evidence type="ECO:0000259" key="7">
    <source>
        <dbReference type="PROSITE" id="PS50157"/>
    </source>
</evidence>
<dbReference type="GO" id="GO:0005634">
    <property type="term" value="C:nucleus"/>
    <property type="evidence" value="ECO:0007669"/>
    <property type="project" value="UniProtKB-ARBA"/>
</dbReference>
<feature type="domain" description="C2H2-type" evidence="7">
    <location>
        <begin position="196"/>
        <end position="223"/>
    </location>
</feature>
<dbReference type="SMART" id="SM00355">
    <property type="entry name" value="ZnF_C2H2"/>
    <property type="match status" value="3"/>
</dbReference>
<feature type="domain" description="C2H2-type" evidence="7">
    <location>
        <begin position="166"/>
        <end position="195"/>
    </location>
</feature>
<keyword evidence="4" id="KW-0862">Zinc</keyword>
<keyword evidence="2" id="KW-0677">Repeat</keyword>
<dbReference type="PROSITE" id="PS00028">
    <property type="entry name" value="ZINC_FINGER_C2H2_1"/>
    <property type="match status" value="3"/>
</dbReference>
<proteinExistence type="predicted"/>
<dbReference type="InterPro" id="IPR013087">
    <property type="entry name" value="Znf_C2H2_type"/>
</dbReference>
<evidence type="ECO:0000256" key="5">
    <source>
        <dbReference type="PROSITE-ProRule" id="PRU00042"/>
    </source>
</evidence>
<dbReference type="Gene3D" id="3.30.160.60">
    <property type="entry name" value="Classic Zinc Finger"/>
    <property type="match status" value="4"/>
</dbReference>
<dbReference type="GO" id="GO:0000978">
    <property type="term" value="F:RNA polymerase II cis-regulatory region sequence-specific DNA binding"/>
    <property type="evidence" value="ECO:0007669"/>
    <property type="project" value="TreeGrafter"/>
</dbReference>
<keyword evidence="1" id="KW-0479">Metal-binding</keyword>
<keyword evidence="9" id="KW-1185">Reference proteome</keyword>
<accession>A0A9W8WSE1</accession>
<protein>
    <submittedName>
        <fullName evidence="8">DNA-binding transcription factor</fullName>
    </submittedName>
</protein>
<keyword evidence="3 5" id="KW-0863">Zinc-finger</keyword>
<dbReference type="GO" id="GO:0045944">
    <property type="term" value="P:positive regulation of transcription by RNA polymerase II"/>
    <property type="evidence" value="ECO:0007669"/>
    <property type="project" value="UniProtKB-ARBA"/>
</dbReference>
<dbReference type="FunFam" id="3.30.160.60:FF:002343">
    <property type="entry name" value="Zinc finger protein 33A"/>
    <property type="match status" value="1"/>
</dbReference>
<keyword evidence="8" id="KW-0238">DNA-binding</keyword>
<feature type="compositionally biased region" description="Low complexity" evidence="6">
    <location>
        <begin position="54"/>
        <end position="63"/>
    </location>
</feature>